<dbReference type="Proteomes" id="UP000290572">
    <property type="component" value="Unassembled WGS sequence"/>
</dbReference>
<comment type="caution">
    <text evidence="2">The sequence shown here is derived from an EMBL/GenBank/DDBJ whole genome shotgun (WGS) entry which is preliminary data.</text>
</comment>
<feature type="region of interest" description="Disordered" evidence="1">
    <location>
        <begin position="92"/>
        <end position="121"/>
    </location>
</feature>
<keyword evidence="3" id="KW-1185">Reference proteome</keyword>
<name>A0A498MMF6_LABRO</name>
<evidence type="ECO:0000256" key="1">
    <source>
        <dbReference type="SAM" id="MobiDB-lite"/>
    </source>
</evidence>
<protein>
    <submittedName>
        <fullName evidence="2">Uncharacterized protein</fullName>
    </submittedName>
</protein>
<evidence type="ECO:0000313" key="3">
    <source>
        <dbReference type="Proteomes" id="UP000290572"/>
    </source>
</evidence>
<sequence>MGGVFCSKQLCCREGVHNGKRRNNRPPLGYEDRAEKSERVVPYGVTCKHGQIITPPPPPINARLIVRLSLALGYVRRFGKAGGLGEALELLRRRGRSPSSGPVTKPHTSWPAQRPVPGSHL</sequence>
<proteinExistence type="predicted"/>
<accession>A0A498MMF6</accession>
<organism evidence="2 3">
    <name type="scientific">Labeo rohita</name>
    <name type="common">Indian major carp</name>
    <name type="synonym">Cyprinus rohita</name>
    <dbReference type="NCBI Taxonomy" id="84645"/>
    <lineage>
        <taxon>Eukaryota</taxon>
        <taxon>Metazoa</taxon>
        <taxon>Chordata</taxon>
        <taxon>Craniata</taxon>
        <taxon>Vertebrata</taxon>
        <taxon>Euteleostomi</taxon>
        <taxon>Actinopterygii</taxon>
        <taxon>Neopterygii</taxon>
        <taxon>Teleostei</taxon>
        <taxon>Ostariophysi</taxon>
        <taxon>Cypriniformes</taxon>
        <taxon>Cyprinidae</taxon>
        <taxon>Labeoninae</taxon>
        <taxon>Labeonini</taxon>
        <taxon>Labeo</taxon>
    </lineage>
</organism>
<evidence type="ECO:0000313" key="2">
    <source>
        <dbReference type="EMBL" id="RXN20732.1"/>
    </source>
</evidence>
<reference evidence="2 3" key="1">
    <citation type="submission" date="2018-03" db="EMBL/GenBank/DDBJ databases">
        <title>Draft genome sequence of Rohu Carp (Labeo rohita).</title>
        <authorList>
            <person name="Das P."/>
            <person name="Kushwaha B."/>
            <person name="Joshi C.G."/>
            <person name="Kumar D."/>
            <person name="Nagpure N.S."/>
            <person name="Sahoo L."/>
            <person name="Das S.P."/>
            <person name="Bit A."/>
            <person name="Patnaik S."/>
            <person name="Meher P.K."/>
            <person name="Jayasankar P."/>
            <person name="Koringa P.G."/>
            <person name="Patel N.V."/>
            <person name="Hinsu A.T."/>
            <person name="Kumar R."/>
            <person name="Pandey M."/>
            <person name="Agarwal S."/>
            <person name="Srivastava S."/>
            <person name="Singh M."/>
            <person name="Iquebal M.A."/>
            <person name="Jaiswal S."/>
            <person name="Angadi U.B."/>
            <person name="Kumar N."/>
            <person name="Raza M."/>
            <person name="Shah T.M."/>
            <person name="Rai A."/>
            <person name="Jena J.K."/>
        </authorList>
    </citation>
    <scope>NUCLEOTIDE SEQUENCE [LARGE SCALE GENOMIC DNA]</scope>
    <source>
        <strain evidence="2">DASCIFA01</strain>
        <tissue evidence="2">Testis</tissue>
    </source>
</reference>
<gene>
    <name evidence="2" type="ORF">ROHU_024824</name>
</gene>
<dbReference type="AlphaFoldDB" id="A0A498MMF6"/>
<dbReference type="EMBL" id="QBIY01012633">
    <property type="protein sequence ID" value="RXN20732.1"/>
    <property type="molecule type" value="Genomic_DNA"/>
</dbReference>